<proteinExistence type="predicted"/>
<name>A0A4Q0YQ64_9GAMM</name>
<evidence type="ECO:0000313" key="3">
    <source>
        <dbReference type="EMBL" id="RXJ72733.1"/>
    </source>
</evidence>
<dbReference type="OrthoDB" id="9803104at2"/>
<sequence length="122" mass="13962">MIVGINHVQVTIPVGKEQDAREFYCKVLGLKELEKPDALKVNGGLWLLLGDLQIHLGTENNPHRDQSKAHIAYEVTDIVYWREKLTSQGISIKENTAIEGWARFDIRDPFGNRIELMQRLPL</sequence>
<dbReference type="PANTHER" id="PTHR39175">
    <property type="entry name" value="FAMILY PROTEIN, PUTATIVE (AFU_ORTHOLOGUE AFUA_3G15060)-RELATED"/>
    <property type="match status" value="1"/>
</dbReference>
<dbReference type="SUPFAM" id="SSF54593">
    <property type="entry name" value="Glyoxalase/Bleomycin resistance protein/Dihydroxybiphenyl dioxygenase"/>
    <property type="match status" value="1"/>
</dbReference>
<feature type="domain" description="VOC" evidence="2">
    <location>
        <begin position="4"/>
        <end position="119"/>
    </location>
</feature>
<dbReference type="InterPro" id="IPR029068">
    <property type="entry name" value="Glyas_Bleomycin-R_OHBP_Dase"/>
</dbReference>
<reference evidence="3 4" key="1">
    <citation type="submission" date="2017-10" db="EMBL/GenBank/DDBJ databases">
        <title>Nyctiphanis sp. nov., isolated from the stomach of the euphausiid Nyctiphanes simplex (Hansen, 1911) in the Gulf of California.</title>
        <authorList>
            <person name="Gomez-Gil B."/>
            <person name="Aguilar-Mendez M."/>
            <person name="Lopez-Cortes A."/>
            <person name="Gomez-Gutierrez J."/>
            <person name="Roque A."/>
            <person name="Lang E."/>
            <person name="Gonzalez-Castillo A."/>
        </authorList>
    </citation>
    <scope>NUCLEOTIDE SEQUENCE [LARGE SCALE GENOMIC DNA]</scope>
    <source>
        <strain evidence="3 4">CAIM 600</strain>
    </source>
</reference>
<gene>
    <name evidence="3" type="ORF">CS022_13945</name>
</gene>
<dbReference type="GO" id="GO:0046872">
    <property type="term" value="F:metal ion binding"/>
    <property type="evidence" value="ECO:0007669"/>
    <property type="project" value="UniProtKB-KW"/>
</dbReference>
<dbReference type="Pfam" id="PF00903">
    <property type="entry name" value="Glyoxalase"/>
    <property type="match status" value="1"/>
</dbReference>
<keyword evidence="4" id="KW-1185">Reference proteome</keyword>
<dbReference type="InterPro" id="IPR037523">
    <property type="entry name" value="VOC_core"/>
</dbReference>
<evidence type="ECO:0000313" key="4">
    <source>
        <dbReference type="Proteomes" id="UP000290287"/>
    </source>
</evidence>
<dbReference type="AlphaFoldDB" id="A0A4Q0YQ64"/>
<dbReference type="Gene3D" id="3.10.180.10">
    <property type="entry name" value="2,3-Dihydroxybiphenyl 1,2-Dioxygenase, domain 1"/>
    <property type="match status" value="1"/>
</dbReference>
<dbReference type="InterPro" id="IPR018146">
    <property type="entry name" value="Glyoxalase_1_CS"/>
</dbReference>
<dbReference type="GO" id="GO:0004462">
    <property type="term" value="F:lactoylglutathione lyase activity"/>
    <property type="evidence" value="ECO:0007669"/>
    <property type="project" value="InterPro"/>
</dbReference>
<evidence type="ECO:0000259" key="2">
    <source>
        <dbReference type="PROSITE" id="PS51819"/>
    </source>
</evidence>
<dbReference type="PROSITE" id="PS51819">
    <property type="entry name" value="VOC"/>
    <property type="match status" value="1"/>
</dbReference>
<dbReference type="EMBL" id="PEIB01000016">
    <property type="protein sequence ID" value="RXJ72733.1"/>
    <property type="molecule type" value="Genomic_DNA"/>
</dbReference>
<dbReference type="PROSITE" id="PS00934">
    <property type="entry name" value="GLYOXALASE_I_1"/>
    <property type="match status" value="1"/>
</dbReference>
<dbReference type="PANTHER" id="PTHR39175:SF1">
    <property type="entry name" value="FAMILY PROTEIN, PUTATIVE (AFU_ORTHOLOGUE AFUA_3G15060)-RELATED"/>
    <property type="match status" value="1"/>
</dbReference>
<keyword evidence="1" id="KW-0479">Metal-binding</keyword>
<dbReference type="Proteomes" id="UP000290287">
    <property type="component" value="Unassembled WGS sequence"/>
</dbReference>
<dbReference type="InterPro" id="IPR004360">
    <property type="entry name" value="Glyas_Fos-R_dOase_dom"/>
</dbReference>
<accession>A0A4Q0YQ64</accession>
<dbReference type="RefSeq" id="WP_129122781.1">
    <property type="nucleotide sequence ID" value="NZ_PEIB01000016.1"/>
</dbReference>
<comment type="caution">
    <text evidence="3">The sequence shown here is derived from an EMBL/GenBank/DDBJ whole genome shotgun (WGS) entry which is preliminary data.</text>
</comment>
<organism evidence="3 4">
    <name type="scientific">Veronia nyctiphanis</name>
    <dbReference type="NCBI Taxonomy" id="1278244"/>
    <lineage>
        <taxon>Bacteria</taxon>
        <taxon>Pseudomonadati</taxon>
        <taxon>Pseudomonadota</taxon>
        <taxon>Gammaproteobacteria</taxon>
        <taxon>Vibrionales</taxon>
        <taxon>Vibrionaceae</taxon>
        <taxon>Veronia</taxon>
    </lineage>
</organism>
<evidence type="ECO:0000256" key="1">
    <source>
        <dbReference type="ARBA" id="ARBA00022723"/>
    </source>
</evidence>
<protein>
    <submittedName>
        <fullName evidence="3">Glyoxalase</fullName>
    </submittedName>
</protein>